<evidence type="ECO:0000256" key="5">
    <source>
        <dbReference type="ARBA" id="ARBA00023136"/>
    </source>
</evidence>
<dbReference type="Proteomes" id="UP000632154">
    <property type="component" value="Unassembled WGS sequence"/>
</dbReference>
<evidence type="ECO:0000313" key="7">
    <source>
        <dbReference type="EMBL" id="GHG11865.1"/>
    </source>
</evidence>
<evidence type="ECO:0000256" key="2">
    <source>
        <dbReference type="ARBA" id="ARBA00022475"/>
    </source>
</evidence>
<dbReference type="PANTHER" id="PTHR32196:SF72">
    <property type="entry name" value="RIBOSE IMPORT PERMEASE PROTEIN RBSC"/>
    <property type="match status" value="1"/>
</dbReference>
<feature type="transmembrane region" description="Helical" evidence="6">
    <location>
        <begin position="98"/>
        <end position="119"/>
    </location>
</feature>
<evidence type="ECO:0000256" key="3">
    <source>
        <dbReference type="ARBA" id="ARBA00022692"/>
    </source>
</evidence>
<reference evidence="8" key="1">
    <citation type="journal article" date="2019" name="Int. J. Syst. Evol. Microbiol.">
        <title>The Global Catalogue of Microorganisms (GCM) 10K type strain sequencing project: providing services to taxonomists for standard genome sequencing and annotation.</title>
        <authorList>
            <consortium name="The Broad Institute Genomics Platform"/>
            <consortium name="The Broad Institute Genome Sequencing Center for Infectious Disease"/>
            <person name="Wu L."/>
            <person name="Ma J."/>
        </authorList>
    </citation>
    <scope>NUCLEOTIDE SEQUENCE [LARGE SCALE GENOMIC DNA]</scope>
    <source>
        <strain evidence="8">CGMCC 1.18439</strain>
    </source>
</reference>
<feature type="transmembrane region" description="Helical" evidence="6">
    <location>
        <begin position="255"/>
        <end position="285"/>
    </location>
</feature>
<keyword evidence="4 6" id="KW-1133">Transmembrane helix</keyword>
<organism evidence="7 8">
    <name type="scientific">Deinococcus piscis</name>
    <dbReference type="NCBI Taxonomy" id="394230"/>
    <lineage>
        <taxon>Bacteria</taxon>
        <taxon>Thermotogati</taxon>
        <taxon>Deinococcota</taxon>
        <taxon>Deinococci</taxon>
        <taxon>Deinococcales</taxon>
        <taxon>Deinococcaceae</taxon>
        <taxon>Deinococcus</taxon>
    </lineage>
</organism>
<feature type="transmembrane region" description="Helical" evidence="6">
    <location>
        <begin position="167"/>
        <end position="187"/>
    </location>
</feature>
<feature type="transmembrane region" description="Helical" evidence="6">
    <location>
        <begin position="21"/>
        <end position="38"/>
    </location>
</feature>
<proteinExistence type="predicted"/>
<sequence>MSQAHARTDRSPAWRQLLSRYGLWLVFAALLAIASLLSDRFLTVPNFLNIARQTSVNALLAFGMTAVILKGGIDLSVGSILAVVGVIAVFLDQAGVPFVGTVLLSLAAGGLIGSLNGVMVAYGKIAPFIVTLAALTIWRGVTLVLTDGSPLSKLSPAFQAFGNVSPLGVPSPVWLALSALLATWFLLRRTGWGRGIYALGSSEDAARFAGLPVDRLKVSVYAFSGLMSALAALLLTSRLNSAQPTAGSGFELDAIAAVVVGGTSLAGGRGGVIGTLLGALIIGVLNNAMNLLDVNAFYQQIVKGLVIVGALLFERFLSSRSA</sequence>
<keyword evidence="8" id="KW-1185">Reference proteome</keyword>
<dbReference type="CDD" id="cd06579">
    <property type="entry name" value="TM_PBP1_transp_AraH_like"/>
    <property type="match status" value="1"/>
</dbReference>
<keyword evidence="3 6" id="KW-0812">Transmembrane</keyword>
<feature type="transmembrane region" description="Helical" evidence="6">
    <location>
        <begin position="297"/>
        <end position="317"/>
    </location>
</feature>
<feature type="transmembrane region" description="Helical" evidence="6">
    <location>
        <begin position="58"/>
        <end position="91"/>
    </location>
</feature>
<keyword evidence="5 6" id="KW-0472">Membrane</keyword>
<evidence type="ECO:0000256" key="1">
    <source>
        <dbReference type="ARBA" id="ARBA00004651"/>
    </source>
</evidence>
<keyword evidence="2" id="KW-1003">Cell membrane</keyword>
<evidence type="ECO:0000256" key="4">
    <source>
        <dbReference type="ARBA" id="ARBA00022989"/>
    </source>
</evidence>
<dbReference type="PANTHER" id="PTHR32196">
    <property type="entry name" value="ABC TRANSPORTER PERMEASE PROTEIN YPHD-RELATED-RELATED"/>
    <property type="match status" value="1"/>
</dbReference>
<dbReference type="EMBL" id="BNAL01000055">
    <property type="protein sequence ID" value="GHG11865.1"/>
    <property type="molecule type" value="Genomic_DNA"/>
</dbReference>
<protein>
    <submittedName>
        <fullName evidence="7">Ribose ABC transporter permease</fullName>
    </submittedName>
</protein>
<comment type="caution">
    <text evidence="7">The sequence shown here is derived from an EMBL/GenBank/DDBJ whole genome shotgun (WGS) entry which is preliminary data.</text>
</comment>
<gene>
    <name evidence="7" type="primary">rbsC</name>
    <name evidence="7" type="ORF">GCM10017783_25160</name>
</gene>
<name>A0ABQ3KC24_9DEIO</name>
<evidence type="ECO:0000313" key="8">
    <source>
        <dbReference type="Proteomes" id="UP000632154"/>
    </source>
</evidence>
<dbReference type="RefSeq" id="WP_189644105.1">
    <property type="nucleotide sequence ID" value="NZ_BNAL01000055.1"/>
</dbReference>
<dbReference type="Pfam" id="PF02653">
    <property type="entry name" value="BPD_transp_2"/>
    <property type="match status" value="1"/>
</dbReference>
<dbReference type="InterPro" id="IPR001851">
    <property type="entry name" value="ABC_transp_permease"/>
</dbReference>
<accession>A0ABQ3KC24</accession>
<comment type="subcellular location">
    <subcellularLocation>
        <location evidence="1">Cell membrane</location>
        <topology evidence="1">Multi-pass membrane protein</topology>
    </subcellularLocation>
</comment>
<evidence type="ECO:0000256" key="6">
    <source>
        <dbReference type="SAM" id="Phobius"/>
    </source>
</evidence>